<dbReference type="Gene3D" id="3.30.750.140">
    <property type="match status" value="1"/>
</dbReference>
<sequence>MSVIAAMPTPVADQVGLTEQVSASADQALSFAELLGITDVTSDSEAGEYWFDLYDQLEHLAEQEGWQFDADQAFLAQLPPEGQFRVISMVSQFDDQVQQQVLQMMRRADGLHSVDVQLGQMQQSLSNTALSNANSEQHTLNFSQAVERMMANAMVPVRPEHNNPELLQAVKPGSMANISMLMTQSANFTSTAIDPSVDVQHTQAQTTARAEWAPIKVDENKQAWGQQMLSVLKDRVQMQMNQDVSQARIRLDPPHLGTLELAVKVDNSKVHVQLFASDPTLREAISQQAERLRFDLESKQLAGASVDVDVSDHPQEDSDEPRFEQEVVAQSNWHESTLQSSGQDDHRITRLI</sequence>
<gene>
    <name evidence="3" type="ORF">QWJ08_00560</name>
</gene>
<organism evidence="3 4">
    <name type="scientific">Vibrio agarivorans</name>
    <dbReference type="NCBI Taxonomy" id="153622"/>
    <lineage>
        <taxon>Bacteria</taxon>
        <taxon>Pseudomonadati</taxon>
        <taxon>Pseudomonadota</taxon>
        <taxon>Gammaproteobacteria</taxon>
        <taxon>Vibrionales</taxon>
        <taxon>Vibrionaceae</taxon>
        <taxon>Vibrio</taxon>
    </lineage>
</organism>
<feature type="compositionally biased region" description="Basic and acidic residues" evidence="1">
    <location>
        <begin position="310"/>
        <end position="325"/>
    </location>
</feature>
<keyword evidence="3" id="KW-0966">Cell projection</keyword>
<dbReference type="Proteomes" id="UP001169719">
    <property type="component" value="Unassembled WGS sequence"/>
</dbReference>
<feature type="domain" description="Flagellar hook-length control protein-like C-terminal" evidence="2">
    <location>
        <begin position="234"/>
        <end position="315"/>
    </location>
</feature>
<dbReference type="PANTHER" id="PTHR37533">
    <property type="entry name" value="FLAGELLAR HOOK-LENGTH CONTROL PROTEIN"/>
    <property type="match status" value="1"/>
</dbReference>
<dbReference type="Pfam" id="PF02120">
    <property type="entry name" value="Flg_hook"/>
    <property type="match status" value="1"/>
</dbReference>
<dbReference type="CDD" id="cd17470">
    <property type="entry name" value="T3SS_Flik_C"/>
    <property type="match status" value="1"/>
</dbReference>
<keyword evidence="4" id="KW-1185">Reference proteome</keyword>
<dbReference type="InterPro" id="IPR021136">
    <property type="entry name" value="Flagellar_hook_control-like_C"/>
</dbReference>
<keyword evidence="3" id="KW-0969">Cilium</keyword>
<keyword evidence="3" id="KW-0282">Flagellum</keyword>
<dbReference type="EMBL" id="JAUEOZ010000001">
    <property type="protein sequence ID" value="MDN2479917.1"/>
    <property type="molecule type" value="Genomic_DNA"/>
</dbReference>
<evidence type="ECO:0000259" key="2">
    <source>
        <dbReference type="Pfam" id="PF02120"/>
    </source>
</evidence>
<name>A0ABT7XVV3_9VIBR</name>
<dbReference type="RefSeq" id="WP_289960244.1">
    <property type="nucleotide sequence ID" value="NZ_JAUEOZ010000001.1"/>
</dbReference>
<feature type="region of interest" description="Disordered" evidence="1">
    <location>
        <begin position="308"/>
        <end position="328"/>
    </location>
</feature>
<dbReference type="InterPro" id="IPR052563">
    <property type="entry name" value="FliK"/>
</dbReference>
<evidence type="ECO:0000313" key="3">
    <source>
        <dbReference type="EMBL" id="MDN2479917.1"/>
    </source>
</evidence>
<protein>
    <submittedName>
        <fullName evidence="3">Flagellar hook-length control protein FliK</fullName>
    </submittedName>
</protein>
<evidence type="ECO:0000313" key="4">
    <source>
        <dbReference type="Proteomes" id="UP001169719"/>
    </source>
</evidence>
<comment type="caution">
    <text evidence="3">The sequence shown here is derived from an EMBL/GenBank/DDBJ whole genome shotgun (WGS) entry which is preliminary data.</text>
</comment>
<dbReference type="InterPro" id="IPR038610">
    <property type="entry name" value="FliK-like_C_sf"/>
</dbReference>
<proteinExistence type="predicted"/>
<dbReference type="PANTHER" id="PTHR37533:SF2">
    <property type="entry name" value="FLAGELLAR HOOK-LENGTH CONTROL PROTEIN"/>
    <property type="match status" value="1"/>
</dbReference>
<evidence type="ECO:0000256" key="1">
    <source>
        <dbReference type="SAM" id="MobiDB-lite"/>
    </source>
</evidence>
<accession>A0ABT7XVV3</accession>
<reference evidence="3" key="1">
    <citation type="submission" date="2024-05" db="EMBL/GenBank/DDBJ databases">
        <title>Genome Sequences of Four Agar- Degrading Marine Bacteria.</title>
        <authorList>
            <person name="Phillips E.K."/>
            <person name="Shaffer J.C."/>
            <person name="Henson M.W."/>
            <person name="Temperton B."/>
            <person name="Thrash C.J."/>
            <person name="Martin M.O."/>
        </authorList>
    </citation>
    <scope>NUCLEOTIDE SEQUENCE</scope>
    <source>
        <strain evidence="3">EKP203</strain>
    </source>
</reference>